<evidence type="ECO:0000259" key="7">
    <source>
        <dbReference type="SMART" id="SM01332"/>
    </source>
</evidence>
<dbReference type="SUPFAM" id="SSF47954">
    <property type="entry name" value="Cyclin-like"/>
    <property type="match status" value="2"/>
</dbReference>
<evidence type="ECO:0000256" key="4">
    <source>
        <dbReference type="ARBA" id="ARBA00023306"/>
    </source>
</evidence>
<reference evidence="8" key="1">
    <citation type="submission" date="2019-08" db="EMBL/GenBank/DDBJ databases">
        <title>Reference gene set and small RNA set construction with multiple tissues from Davidia involucrata Baill.</title>
        <authorList>
            <person name="Yang H."/>
            <person name="Zhou C."/>
            <person name="Li G."/>
            <person name="Wang J."/>
            <person name="Gao P."/>
            <person name="Wang M."/>
            <person name="Wang R."/>
            <person name="Zhao Y."/>
        </authorList>
    </citation>
    <scope>NUCLEOTIDE SEQUENCE</scope>
    <source>
        <tissue evidence="8">Mixed with DoveR01_LX</tissue>
    </source>
</reference>
<dbReference type="Gene3D" id="1.10.472.10">
    <property type="entry name" value="Cyclin-like"/>
    <property type="match status" value="1"/>
</dbReference>
<sequence length="327" mass="37345">MKDSSHSALSLSSLLCQETETCLDEQVDEENFINLTNHSASDTEEDEYIEMLFDREISVIGFKRLESSDNMIGNRIECARLDAITWILNTRALFGFRFQTAYLSVTYFDRFLSSRAIDSEKSWAIQLLSVACLSLAAKMEECRVPALSEFPVEKYNFTSKVIQRMELLVLNTLEWKMGSVTPFAYIHYFITKFCKDSPPRNIVSRTVDLILAIMIDINLMDYRPSVLSGAATMAALDQELTRQTLECKINAFSSSRFLEIGDVFNCYNRMRELDMEKMKIPNYIISPGGGHGFDNSSVTCAISTKRKRLTFNDCDQNYGIPEEKRHG</sequence>
<dbReference type="InterPro" id="IPR039361">
    <property type="entry name" value="Cyclin"/>
</dbReference>
<dbReference type="InterPro" id="IPR048258">
    <property type="entry name" value="Cyclins_cyclin-box"/>
</dbReference>
<dbReference type="FunFam" id="1.10.472.10:FF:000069">
    <property type="entry name" value="Cyclin-D5-1"/>
    <property type="match status" value="1"/>
</dbReference>
<evidence type="ECO:0000256" key="1">
    <source>
        <dbReference type="ARBA" id="ARBA00009065"/>
    </source>
</evidence>
<evidence type="ECO:0000259" key="6">
    <source>
        <dbReference type="SMART" id="SM00385"/>
    </source>
</evidence>
<dbReference type="Pfam" id="PF00134">
    <property type="entry name" value="Cyclin_N"/>
    <property type="match status" value="1"/>
</dbReference>
<dbReference type="SMART" id="SM00385">
    <property type="entry name" value="CYCLIN"/>
    <property type="match status" value="1"/>
</dbReference>
<dbReference type="AlphaFoldDB" id="A0A5B6YXN1"/>
<feature type="domain" description="Cyclin C-terminal" evidence="7">
    <location>
        <begin position="180"/>
        <end position="302"/>
    </location>
</feature>
<protein>
    <submittedName>
        <fullName evidence="8">Putative cyclin-D5-1</fullName>
    </submittedName>
</protein>
<accession>A0A5B6YXN1</accession>
<dbReference type="CDD" id="cd20544">
    <property type="entry name" value="CYCLIN_AtCycD-like_rpt2"/>
    <property type="match status" value="1"/>
</dbReference>
<keyword evidence="3 5" id="KW-0195">Cyclin</keyword>
<dbReference type="PANTHER" id="PTHR10177">
    <property type="entry name" value="CYCLINS"/>
    <property type="match status" value="1"/>
</dbReference>
<dbReference type="InterPro" id="IPR004367">
    <property type="entry name" value="Cyclin_C-dom"/>
</dbReference>
<evidence type="ECO:0000313" key="8">
    <source>
        <dbReference type="EMBL" id="MPA36096.1"/>
    </source>
</evidence>
<evidence type="ECO:0000256" key="5">
    <source>
        <dbReference type="RuleBase" id="RU000383"/>
    </source>
</evidence>
<dbReference type="GO" id="GO:0051301">
    <property type="term" value="P:cell division"/>
    <property type="evidence" value="ECO:0007669"/>
    <property type="project" value="UniProtKB-KW"/>
</dbReference>
<dbReference type="InterPro" id="IPR013763">
    <property type="entry name" value="Cyclin-like_dom"/>
</dbReference>
<evidence type="ECO:0000256" key="2">
    <source>
        <dbReference type="ARBA" id="ARBA00022618"/>
    </source>
</evidence>
<dbReference type="PROSITE" id="PS00292">
    <property type="entry name" value="CYCLINS"/>
    <property type="match status" value="1"/>
</dbReference>
<dbReference type="CDD" id="cd20543">
    <property type="entry name" value="CYCLIN_AtCycD-like_rpt1"/>
    <property type="match status" value="1"/>
</dbReference>
<organism evidence="8">
    <name type="scientific">Davidia involucrata</name>
    <name type="common">Dove tree</name>
    <dbReference type="NCBI Taxonomy" id="16924"/>
    <lineage>
        <taxon>Eukaryota</taxon>
        <taxon>Viridiplantae</taxon>
        <taxon>Streptophyta</taxon>
        <taxon>Embryophyta</taxon>
        <taxon>Tracheophyta</taxon>
        <taxon>Spermatophyta</taxon>
        <taxon>Magnoliopsida</taxon>
        <taxon>eudicotyledons</taxon>
        <taxon>Gunneridae</taxon>
        <taxon>Pentapetalae</taxon>
        <taxon>asterids</taxon>
        <taxon>Cornales</taxon>
        <taxon>Nyssaceae</taxon>
        <taxon>Davidia</taxon>
    </lineage>
</organism>
<comment type="similarity">
    <text evidence="1">Belongs to the cyclin family. Cyclin D subfamily.</text>
</comment>
<proteinExistence type="inferred from homology"/>
<feature type="domain" description="Cyclin-like" evidence="6">
    <location>
        <begin position="85"/>
        <end position="171"/>
    </location>
</feature>
<dbReference type="SMART" id="SM01332">
    <property type="entry name" value="Cyclin_C"/>
    <property type="match status" value="1"/>
</dbReference>
<dbReference type="InterPro" id="IPR036915">
    <property type="entry name" value="Cyclin-like_sf"/>
</dbReference>
<evidence type="ECO:0000256" key="3">
    <source>
        <dbReference type="ARBA" id="ARBA00023127"/>
    </source>
</evidence>
<keyword evidence="4" id="KW-0131">Cell cycle</keyword>
<dbReference type="InterPro" id="IPR006671">
    <property type="entry name" value="Cyclin_N"/>
</dbReference>
<gene>
    <name evidence="8" type="ORF">Din_005537</name>
</gene>
<name>A0A5B6YXN1_DAVIN</name>
<dbReference type="EMBL" id="GHES01005537">
    <property type="protein sequence ID" value="MPA36096.1"/>
    <property type="molecule type" value="Transcribed_RNA"/>
</dbReference>
<keyword evidence="2" id="KW-0132">Cell division</keyword>
<dbReference type="FunFam" id="1.10.472.10:FF:000219">
    <property type="entry name" value="Cyclin-D5-1"/>
    <property type="match status" value="1"/>
</dbReference>